<organism evidence="1 2">
    <name type="scientific">Amycolatopsis tolypomycina</name>
    <dbReference type="NCBI Taxonomy" id="208445"/>
    <lineage>
        <taxon>Bacteria</taxon>
        <taxon>Bacillati</taxon>
        <taxon>Actinomycetota</taxon>
        <taxon>Actinomycetes</taxon>
        <taxon>Pseudonocardiales</taxon>
        <taxon>Pseudonocardiaceae</taxon>
        <taxon>Amycolatopsis</taxon>
    </lineage>
</organism>
<dbReference type="RefSeq" id="WP_091304324.1">
    <property type="nucleotide sequence ID" value="NZ_FNSO01000002.1"/>
</dbReference>
<protein>
    <submittedName>
        <fullName evidence="1">Uncharacterized protein</fullName>
    </submittedName>
</protein>
<dbReference type="OrthoDB" id="3454650at2"/>
<reference evidence="2" key="1">
    <citation type="submission" date="2016-10" db="EMBL/GenBank/DDBJ databases">
        <authorList>
            <person name="Varghese N."/>
            <person name="Submissions S."/>
        </authorList>
    </citation>
    <scope>NUCLEOTIDE SEQUENCE [LARGE SCALE GENOMIC DNA]</scope>
    <source>
        <strain evidence="2">DSM 44544</strain>
    </source>
</reference>
<sequence>MITEILVAATLAVTPGWEVVPVTPEPGNLVATAALSAHDVWAAGFTLDRQVVDDRPVVTFQPQTWRWTGKAWSRVPVPPSPDGRPGRLNAIAAAAPGRVWAVGDRWLPGRTVSLIERWDGRKWSPEPADDEPGVSQHLYGVAATGESDAWAVGTAADGEHTRPIARH</sequence>
<dbReference type="EMBL" id="FNSO01000002">
    <property type="protein sequence ID" value="SEB32925.1"/>
    <property type="molecule type" value="Genomic_DNA"/>
</dbReference>
<accession>A0A1H4IGD0</accession>
<evidence type="ECO:0000313" key="2">
    <source>
        <dbReference type="Proteomes" id="UP000199622"/>
    </source>
</evidence>
<gene>
    <name evidence="1" type="ORF">SAMN04489727_0631</name>
</gene>
<evidence type="ECO:0000313" key="1">
    <source>
        <dbReference type="EMBL" id="SEB32925.1"/>
    </source>
</evidence>
<name>A0A1H4IGD0_9PSEU</name>
<dbReference type="InterPro" id="IPR011043">
    <property type="entry name" value="Gal_Oxase/kelch_b-propeller"/>
</dbReference>
<dbReference type="STRING" id="208445.SAMN04489727_0631"/>
<dbReference type="AlphaFoldDB" id="A0A1H4IGD0"/>
<dbReference type="Proteomes" id="UP000199622">
    <property type="component" value="Unassembled WGS sequence"/>
</dbReference>
<dbReference type="SUPFAM" id="SSF50965">
    <property type="entry name" value="Galactose oxidase, central domain"/>
    <property type="match status" value="1"/>
</dbReference>
<proteinExistence type="predicted"/>
<keyword evidence="2" id="KW-1185">Reference proteome</keyword>